<dbReference type="Pfam" id="PF00583">
    <property type="entry name" value="Acetyltransf_1"/>
    <property type="match status" value="1"/>
</dbReference>
<dbReference type="CDD" id="cd04301">
    <property type="entry name" value="NAT_SF"/>
    <property type="match status" value="1"/>
</dbReference>
<dbReference type="InterPro" id="IPR016181">
    <property type="entry name" value="Acyl_CoA_acyltransferase"/>
</dbReference>
<dbReference type="AlphaFoldDB" id="A0A7C4D9G5"/>
<comment type="caution">
    <text evidence="4">The sequence shown here is derived from an EMBL/GenBank/DDBJ whole genome shotgun (WGS) entry which is preliminary data.</text>
</comment>
<dbReference type="GO" id="GO:0004596">
    <property type="term" value="F:protein-N-terminal amino-acid acetyltransferase activity"/>
    <property type="evidence" value="ECO:0007669"/>
    <property type="project" value="InterPro"/>
</dbReference>
<evidence type="ECO:0000259" key="3">
    <source>
        <dbReference type="PROSITE" id="PS51186"/>
    </source>
</evidence>
<dbReference type="SUPFAM" id="SSF55729">
    <property type="entry name" value="Acyl-CoA N-acyltransferases (Nat)"/>
    <property type="match status" value="1"/>
</dbReference>
<organism evidence="4">
    <name type="scientific">Staphylothermus marinus</name>
    <dbReference type="NCBI Taxonomy" id="2280"/>
    <lineage>
        <taxon>Archaea</taxon>
        <taxon>Thermoproteota</taxon>
        <taxon>Thermoprotei</taxon>
        <taxon>Desulfurococcales</taxon>
        <taxon>Desulfurococcaceae</taxon>
        <taxon>Staphylothermus</taxon>
    </lineage>
</organism>
<name>A0A7C4D9G5_STAMA</name>
<proteinExistence type="predicted"/>
<gene>
    <name evidence="5" type="ORF">ENT92_00070</name>
    <name evidence="4" type="ORF">ENU14_06715</name>
</gene>
<dbReference type="GO" id="GO:0031415">
    <property type="term" value="C:NatA complex"/>
    <property type="evidence" value="ECO:0007669"/>
    <property type="project" value="InterPro"/>
</dbReference>
<evidence type="ECO:0000256" key="2">
    <source>
        <dbReference type="ARBA" id="ARBA00023315"/>
    </source>
</evidence>
<evidence type="ECO:0000313" key="4">
    <source>
        <dbReference type="EMBL" id="HGM59256.1"/>
    </source>
</evidence>
<reference evidence="4" key="1">
    <citation type="journal article" date="2020" name="mSystems">
        <title>Genome- and Community-Level Interaction Insights into Carbon Utilization and Element Cycling Functions of Hydrothermarchaeota in Hydrothermal Sediment.</title>
        <authorList>
            <person name="Zhou Z."/>
            <person name="Liu Y."/>
            <person name="Xu W."/>
            <person name="Pan J."/>
            <person name="Luo Z.H."/>
            <person name="Li M."/>
        </authorList>
    </citation>
    <scope>NUCLEOTIDE SEQUENCE [LARGE SCALE GENOMIC DNA]</scope>
    <source>
        <strain evidence="5">SpSt-622</strain>
        <strain evidence="4">SpSt-642</strain>
    </source>
</reference>
<protein>
    <submittedName>
        <fullName evidence="4">N-acetyltransferase</fullName>
    </submittedName>
</protein>
<keyword evidence="1 4" id="KW-0808">Transferase</keyword>
<evidence type="ECO:0000256" key="1">
    <source>
        <dbReference type="ARBA" id="ARBA00022679"/>
    </source>
</evidence>
<evidence type="ECO:0000313" key="5">
    <source>
        <dbReference type="EMBL" id="HGU64604.1"/>
    </source>
</evidence>
<accession>A0A7C4D9G5</accession>
<dbReference type="PANTHER" id="PTHR23091:SF4">
    <property type="entry name" value="N-TERMINAL AMINO-ACID N(ALPHA)-ACETYLTRANSFERASE NATA"/>
    <property type="match status" value="1"/>
</dbReference>
<dbReference type="PROSITE" id="PS51186">
    <property type="entry name" value="GNAT"/>
    <property type="match status" value="1"/>
</dbReference>
<dbReference type="Gene3D" id="3.40.630.30">
    <property type="match status" value="1"/>
</dbReference>
<keyword evidence="2" id="KW-0012">Acyltransferase</keyword>
<dbReference type="InterPro" id="IPR000182">
    <property type="entry name" value="GNAT_dom"/>
</dbReference>
<dbReference type="EMBL" id="DTBJ01000057">
    <property type="protein sequence ID" value="HGM59256.1"/>
    <property type="molecule type" value="Genomic_DNA"/>
</dbReference>
<dbReference type="InterPro" id="IPR045047">
    <property type="entry name" value="Ard1-like"/>
</dbReference>
<dbReference type="PANTHER" id="PTHR23091">
    <property type="entry name" value="N-TERMINAL ACETYLTRANSFERASE"/>
    <property type="match status" value="1"/>
</dbReference>
<dbReference type="EMBL" id="DTAN01000005">
    <property type="protein sequence ID" value="HGU64604.1"/>
    <property type="molecule type" value="Genomic_DNA"/>
</dbReference>
<feature type="domain" description="N-acetyltransferase" evidence="3">
    <location>
        <begin position="33"/>
        <end position="188"/>
    </location>
</feature>
<sequence>MIFKRKEFSRQIPSVHEIYENSFKILETRAIGYSIRNAEEKDLERVLEINYTTLPENYPYDFFHELWTKYGKAFYVAVSSVNEIVGYVMCRVEHKPGFYRKFLVKSGHIVSLAVLQNHRRKGLGYCLMANAMNSLLYEYGCEETYLEVRVSNKPAINLYEKLGYSIERVEKHYYLDGEDAYVMARPLF</sequence>